<name>A0A2S6GG16_9PSEU</name>
<evidence type="ECO:0000313" key="5">
    <source>
        <dbReference type="Proteomes" id="UP000239203"/>
    </source>
</evidence>
<dbReference type="PANTHER" id="PTHR44942:SF4">
    <property type="entry name" value="METHYLTRANSFERASE TYPE 11 DOMAIN-CONTAINING PROTEIN"/>
    <property type="match status" value="1"/>
</dbReference>
<dbReference type="InterPro" id="IPR051052">
    <property type="entry name" value="Diverse_substrate_MTase"/>
</dbReference>
<evidence type="ECO:0000256" key="2">
    <source>
        <dbReference type="ARBA" id="ARBA00022679"/>
    </source>
</evidence>
<dbReference type="Gene3D" id="3.40.50.150">
    <property type="entry name" value="Vaccinia Virus protein VP39"/>
    <property type="match status" value="1"/>
</dbReference>
<sequence length="275" mass="29413">MNAWQWDPTLYTGSADHYLKGRFPYPRALRDALADALGLDGTGRLLDVGCGPGTLTGLLAGDFAEAVGVDADPDMVAAATARAAPNTRYRHLRAEELPADLGTFRLVTLAQSFHWMDRPLVAAAVRAMLAPGGTCAHVHASTHQGVETDDLPHPRPPHAAITDLVRAYLGPVRRAGRGQLAQGTASDEEPIYRAAGFTGPERVEVPGRLITRTADETVALVFSLSSSTPHLFGERRADFEADLRALLRTSSPGGTFSELTSNIAVDLWGARTTRP</sequence>
<dbReference type="AlphaFoldDB" id="A0A2S6GG16"/>
<dbReference type="GO" id="GO:0008168">
    <property type="term" value="F:methyltransferase activity"/>
    <property type="evidence" value="ECO:0007669"/>
    <property type="project" value="UniProtKB-KW"/>
</dbReference>
<dbReference type="OrthoDB" id="9797252at2"/>
<dbReference type="GO" id="GO:0032259">
    <property type="term" value="P:methylation"/>
    <property type="evidence" value="ECO:0007669"/>
    <property type="project" value="UniProtKB-KW"/>
</dbReference>
<accession>A0A2S6GG16</accession>
<evidence type="ECO:0000256" key="1">
    <source>
        <dbReference type="ARBA" id="ARBA00022603"/>
    </source>
</evidence>
<comment type="caution">
    <text evidence="4">The sequence shown here is derived from an EMBL/GenBank/DDBJ whole genome shotgun (WGS) entry which is preliminary data.</text>
</comment>
<evidence type="ECO:0000313" key="4">
    <source>
        <dbReference type="EMBL" id="PPK64167.1"/>
    </source>
</evidence>
<dbReference type="CDD" id="cd02440">
    <property type="entry name" value="AdoMet_MTases"/>
    <property type="match status" value="1"/>
</dbReference>
<dbReference type="InterPro" id="IPR041698">
    <property type="entry name" value="Methyltransf_25"/>
</dbReference>
<dbReference type="Proteomes" id="UP000239203">
    <property type="component" value="Unassembled WGS sequence"/>
</dbReference>
<dbReference type="InterPro" id="IPR029063">
    <property type="entry name" value="SAM-dependent_MTases_sf"/>
</dbReference>
<organism evidence="4 5">
    <name type="scientific">Actinokineospora auranticolor</name>
    <dbReference type="NCBI Taxonomy" id="155976"/>
    <lineage>
        <taxon>Bacteria</taxon>
        <taxon>Bacillati</taxon>
        <taxon>Actinomycetota</taxon>
        <taxon>Actinomycetes</taxon>
        <taxon>Pseudonocardiales</taxon>
        <taxon>Pseudonocardiaceae</taxon>
        <taxon>Actinokineospora</taxon>
    </lineage>
</organism>
<gene>
    <name evidence="4" type="ORF">CLV40_12131</name>
</gene>
<dbReference type="PANTHER" id="PTHR44942">
    <property type="entry name" value="METHYLTRANSF_11 DOMAIN-CONTAINING PROTEIN"/>
    <property type="match status" value="1"/>
</dbReference>
<evidence type="ECO:0000259" key="3">
    <source>
        <dbReference type="Pfam" id="PF13649"/>
    </source>
</evidence>
<dbReference type="SUPFAM" id="SSF53335">
    <property type="entry name" value="S-adenosyl-L-methionine-dependent methyltransferases"/>
    <property type="match status" value="1"/>
</dbReference>
<keyword evidence="5" id="KW-1185">Reference proteome</keyword>
<protein>
    <submittedName>
        <fullName evidence="4">Methyltransferase family protein</fullName>
    </submittedName>
</protein>
<keyword evidence="2 4" id="KW-0808">Transferase</keyword>
<feature type="domain" description="Methyltransferase" evidence="3">
    <location>
        <begin position="46"/>
        <end position="133"/>
    </location>
</feature>
<reference evidence="4 5" key="1">
    <citation type="submission" date="2018-02" db="EMBL/GenBank/DDBJ databases">
        <title>Genomic Encyclopedia of Archaeal and Bacterial Type Strains, Phase II (KMG-II): from individual species to whole genera.</title>
        <authorList>
            <person name="Goeker M."/>
        </authorList>
    </citation>
    <scope>NUCLEOTIDE SEQUENCE [LARGE SCALE GENOMIC DNA]</scope>
    <source>
        <strain evidence="4 5">YU 961-1</strain>
    </source>
</reference>
<dbReference type="RefSeq" id="WP_104482104.1">
    <property type="nucleotide sequence ID" value="NZ_CP154825.1"/>
</dbReference>
<proteinExistence type="predicted"/>
<keyword evidence="1 4" id="KW-0489">Methyltransferase</keyword>
<dbReference type="Pfam" id="PF13649">
    <property type="entry name" value="Methyltransf_25"/>
    <property type="match status" value="1"/>
</dbReference>
<dbReference type="EMBL" id="PTIX01000021">
    <property type="protein sequence ID" value="PPK64167.1"/>
    <property type="molecule type" value="Genomic_DNA"/>
</dbReference>